<comment type="caution">
    <text evidence="1">The sequence shown here is derived from an EMBL/GenBank/DDBJ whole genome shotgun (WGS) entry which is preliminary data.</text>
</comment>
<dbReference type="AlphaFoldDB" id="A0A2U0S964"/>
<evidence type="ECO:0000313" key="1">
    <source>
        <dbReference type="EMBL" id="PVX27913.1"/>
    </source>
</evidence>
<accession>A0A2U0S964</accession>
<keyword evidence="2" id="KW-1185">Reference proteome</keyword>
<evidence type="ECO:0000313" key="2">
    <source>
        <dbReference type="Proteomes" id="UP000245890"/>
    </source>
</evidence>
<proteinExistence type="predicted"/>
<dbReference type="Proteomes" id="UP000245890">
    <property type="component" value="Unassembled WGS sequence"/>
</dbReference>
<organism evidence="1 2">
    <name type="scientific">Sphingomonas pokkalii</name>
    <dbReference type="NCBI Taxonomy" id="2175090"/>
    <lineage>
        <taxon>Bacteria</taxon>
        <taxon>Pseudomonadati</taxon>
        <taxon>Pseudomonadota</taxon>
        <taxon>Alphaproteobacteria</taxon>
        <taxon>Sphingomonadales</taxon>
        <taxon>Sphingomonadaceae</taxon>
        <taxon>Sphingomonas</taxon>
    </lineage>
</organism>
<dbReference type="EMBL" id="QENQ01000011">
    <property type="protein sequence ID" value="PVX27913.1"/>
    <property type="molecule type" value="Genomic_DNA"/>
</dbReference>
<gene>
    <name evidence="1" type="ORF">DD559_19440</name>
</gene>
<dbReference type="Pfam" id="PF18928">
    <property type="entry name" value="DUF5677"/>
    <property type="match status" value="1"/>
</dbReference>
<sequence length="266" mass="30287">MYAGAKRDFVAKVSLAETVSRGCGNIPSDTNQHYWASVLFTRMVVTGKSVELLAPDPRPSAHWDFSAVASLVRNLAECYLYFFFLCVDDVPVVEKEARIIMLDLHDDGSRSKLFGELDEPETDDEALAQRAVVRASLEACFRANEWLMALPEKRQRELLRGDKTPFVQDDVIDRTDLDRKHFRFLYRFMSAHTHSGPVAFYRMGEHGRGMGFKNSNDTMYMAWALEFGTRIIELATGAMLDLFPGADQRGRKLRLAQIRQAPKGRR</sequence>
<protein>
    <submittedName>
        <fullName evidence="1">Uncharacterized protein</fullName>
    </submittedName>
</protein>
<name>A0A2U0S964_9SPHN</name>
<dbReference type="InterPro" id="IPR043733">
    <property type="entry name" value="DUF5677"/>
</dbReference>
<reference evidence="1 2" key="1">
    <citation type="submission" date="2018-05" db="EMBL/GenBank/DDBJ databases">
        <title>Description of Sphingomonas pokkalii sp nov, isolated from the rhizosphere of saline tolerant pokkali rice and its draft genome analysis.</title>
        <authorList>
            <person name="Menon R."/>
            <person name="Kumari S."/>
            <person name="Rameshkumar N."/>
        </authorList>
    </citation>
    <scope>NUCLEOTIDE SEQUENCE [LARGE SCALE GENOMIC DNA]</scope>
    <source>
        <strain evidence="1 2">L3B27</strain>
    </source>
</reference>